<dbReference type="OrthoDB" id="271881at2759"/>
<dbReference type="Pfam" id="PF14881">
    <property type="entry name" value="Tubulin_3"/>
    <property type="match status" value="1"/>
</dbReference>
<protein>
    <recommendedName>
        <fullName evidence="8">Protein misato</fullName>
    </recommendedName>
</protein>
<evidence type="ECO:0000313" key="7">
    <source>
        <dbReference type="Proteomes" id="UP000494165"/>
    </source>
</evidence>
<feature type="domain" description="Misato Segment II tubulin-like" evidence="4">
    <location>
        <begin position="5"/>
        <end position="116"/>
    </location>
</feature>
<dbReference type="AlphaFoldDB" id="A0A8S1DQ30"/>
<dbReference type="Pfam" id="PF10644">
    <property type="entry name" value="Misat_Tub_SegII"/>
    <property type="match status" value="1"/>
</dbReference>
<keyword evidence="3" id="KW-0496">Mitochondrion</keyword>
<dbReference type="InterPro" id="IPR019605">
    <property type="entry name" value="Misato_II_tubulin-like"/>
</dbReference>
<evidence type="ECO:0000256" key="3">
    <source>
        <dbReference type="ARBA" id="ARBA00023128"/>
    </source>
</evidence>
<dbReference type="InterPro" id="IPR029209">
    <property type="entry name" value="DML1/Misato_tubulin"/>
</dbReference>
<evidence type="ECO:0000256" key="1">
    <source>
        <dbReference type="ARBA" id="ARBA00004173"/>
    </source>
</evidence>
<name>A0A8S1DQ30_9INSE</name>
<evidence type="ECO:0000259" key="5">
    <source>
        <dbReference type="Pfam" id="PF14881"/>
    </source>
</evidence>
<organism evidence="6 7">
    <name type="scientific">Cloeon dipterum</name>
    <dbReference type="NCBI Taxonomy" id="197152"/>
    <lineage>
        <taxon>Eukaryota</taxon>
        <taxon>Metazoa</taxon>
        <taxon>Ecdysozoa</taxon>
        <taxon>Arthropoda</taxon>
        <taxon>Hexapoda</taxon>
        <taxon>Insecta</taxon>
        <taxon>Pterygota</taxon>
        <taxon>Palaeoptera</taxon>
        <taxon>Ephemeroptera</taxon>
        <taxon>Pisciforma</taxon>
        <taxon>Baetidae</taxon>
        <taxon>Cloeon</taxon>
    </lineage>
</organism>
<proteinExistence type="inferred from homology"/>
<gene>
    <name evidence="6" type="ORF">CLODIP_2_CD07075</name>
</gene>
<dbReference type="PANTHER" id="PTHR13391:SF0">
    <property type="entry name" value="PROTEIN MISATO HOMOLOG 1"/>
    <property type="match status" value="1"/>
</dbReference>
<dbReference type="Proteomes" id="UP000494165">
    <property type="component" value="Unassembled WGS sequence"/>
</dbReference>
<dbReference type="CDD" id="cd06060">
    <property type="entry name" value="misato"/>
    <property type="match status" value="1"/>
</dbReference>
<dbReference type="PANTHER" id="PTHR13391">
    <property type="entry name" value="MITOCHONDRIAL DISTRIBUTION REGULATOR MISATO"/>
    <property type="match status" value="1"/>
</dbReference>
<reference evidence="6 7" key="1">
    <citation type="submission" date="2020-04" db="EMBL/GenBank/DDBJ databases">
        <authorList>
            <person name="Alioto T."/>
            <person name="Alioto T."/>
            <person name="Gomez Garrido J."/>
        </authorList>
    </citation>
    <scope>NUCLEOTIDE SEQUENCE [LARGE SCALE GENOMIC DNA]</scope>
</reference>
<evidence type="ECO:0000259" key="4">
    <source>
        <dbReference type="Pfam" id="PF10644"/>
    </source>
</evidence>
<comment type="similarity">
    <text evidence="2">Belongs to the misato family.</text>
</comment>
<keyword evidence="7" id="KW-1185">Reference proteome</keyword>
<dbReference type="InterPro" id="IPR036525">
    <property type="entry name" value="Tubulin/FtsZ_GTPase_sf"/>
</dbReference>
<evidence type="ECO:0000256" key="2">
    <source>
        <dbReference type="ARBA" id="ARBA00008507"/>
    </source>
</evidence>
<comment type="subcellular location">
    <subcellularLocation>
        <location evidence="1">Mitochondrion</location>
    </subcellularLocation>
</comment>
<evidence type="ECO:0000313" key="6">
    <source>
        <dbReference type="EMBL" id="CAB3380125.1"/>
    </source>
</evidence>
<accession>A0A8S1DQ30</accession>
<dbReference type="Gene3D" id="3.40.50.1440">
    <property type="entry name" value="Tubulin/FtsZ, GTPase domain"/>
    <property type="match status" value="1"/>
</dbReference>
<comment type="caution">
    <text evidence="6">The sequence shown here is derived from an EMBL/GenBank/DDBJ whole genome shotgun (WGS) entry which is preliminary data.</text>
</comment>
<feature type="domain" description="DML1/Misato tubulin" evidence="5">
    <location>
        <begin position="135"/>
        <end position="322"/>
    </location>
</feature>
<dbReference type="GO" id="GO:0005739">
    <property type="term" value="C:mitochondrion"/>
    <property type="evidence" value="ECO:0007669"/>
    <property type="project" value="UniProtKB-SubCell"/>
</dbReference>
<dbReference type="EMBL" id="CADEPI010000201">
    <property type="protein sequence ID" value="CAB3380125.1"/>
    <property type="molecule type" value="Genomic_DNA"/>
</dbReference>
<dbReference type="GO" id="GO:0007005">
    <property type="term" value="P:mitochondrion organization"/>
    <property type="evidence" value="ECO:0007669"/>
    <property type="project" value="InterPro"/>
</dbReference>
<evidence type="ECO:0008006" key="8">
    <source>
        <dbReference type="Google" id="ProtNLM"/>
    </source>
</evidence>
<dbReference type="SUPFAM" id="SSF52490">
    <property type="entry name" value="Tubulin nucleotide-binding domain-like"/>
    <property type="match status" value="1"/>
</dbReference>
<dbReference type="InterPro" id="IPR049942">
    <property type="entry name" value="DML1/Misato"/>
</dbReference>
<sequence>MAAGKEVISLQFGHFSNFVGTHWWNIQESGFDYSSTAPSEINHDILFREGETRLGQTTFTPRLLLVDLKGSLGSLPEHGGLYEADHEEQPEPVWVNQVDVQRREKFKNNEFLADLANEEKTGQPLPVDKQYKLDDYVDVWSDFHRTRYHPRSINIIKEYERGSETSAFDAFPQGTALWKTDFFEDNFVDSIRRYAEECDNLQGFQVIADAINAFGGLACSATQFLADEYSNKSIFCIPVGHGSYAERLACKETLRVANVALCLQTLATHSSMMAPMSTSRGFWQQDAVPRLLANVEYRAHLPYHTSSLIAATLDGCTLPYRLRNGQGMADLENNLVLSGRKAVAASLNLPFPLEGNLLSTLEDWEGPLLQGMSACCDQENDRVWVQSVSIRGVPVTKLKGPNAPNNSSNPAFTATRVDEMLRYFLQCTSPETKSHVFAAALPCQVGAPFPNIFSPRVSPTGSLLPDDQPNTSGVRTVPMLAGLHSSRSMGAMLESLQGQAAHTHWRNLPQLAEAGLECDDYNESLEQLMQFAECYNEEFEV</sequence>